<evidence type="ECO:0000313" key="2">
    <source>
        <dbReference type="Proteomes" id="UP000290407"/>
    </source>
</evidence>
<dbReference type="EMBL" id="SBLB01000001">
    <property type="protein sequence ID" value="RYC70936.1"/>
    <property type="molecule type" value="Genomic_DNA"/>
</dbReference>
<dbReference type="RefSeq" id="WP_129599573.1">
    <property type="nucleotide sequence ID" value="NZ_SBLB01000001.1"/>
</dbReference>
<keyword evidence="2" id="KW-1185">Reference proteome</keyword>
<name>A0A4Q2UNN0_9BACT</name>
<dbReference type="InterPro" id="IPR019613">
    <property type="entry name" value="DUF4198"/>
</dbReference>
<gene>
    <name evidence="1" type="ORF">EQG79_01940</name>
</gene>
<accession>A0A4Q2UNN0</accession>
<organism evidence="1 2">
    <name type="scientific">Spirosoma sordidisoli</name>
    <dbReference type="NCBI Taxonomy" id="2502893"/>
    <lineage>
        <taxon>Bacteria</taxon>
        <taxon>Pseudomonadati</taxon>
        <taxon>Bacteroidota</taxon>
        <taxon>Cytophagia</taxon>
        <taxon>Cytophagales</taxon>
        <taxon>Cytophagaceae</taxon>
        <taxon>Spirosoma</taxon>
    </lineage>
</organism>
<dbReference type="Proteomes" id="UP000290407">
    <property type="component" value="Unassembled WGS sequence"/>
</dbReference>
<proteinExistence type="predicted"/>
<sequence>MKKFWVTLGLCLGAGIVLAHEFWLQPSQYFAQAGNRISLKILVGEGFLGEPSEGKKNRIIQYRHYTANRITDLSPTLSGDTYSDVSVVLTSPGTHLFSFSNTPKFLTMKADSFLLYLKEDGLDGVIAARQQRGDSRKPSRELYQRCVKTLVQVGQKTDRTFATNTNLPLDIRASRNPYDQRAGQQGEFQVLFGQKPVANALVRYWNRNAANRLSEERQRSDRQGRVRFRLRSGQNMISVVHMVPASDTAQARYGRADWHSYWGSLTFGCR</sequence>
<dbReference type="Pfam" id="PF10670">
    <property type="entry name" value="DUF4198"/>
    <property type="match status" value="1"/>
</dbReference>
<reference evidence="1 2" key="1">
    <citation type="submission" date="2019-01" db="EMBL/GenBank/DDBJ databases">
        <title>Spirosoma flava sp. nov., a propanil-degrading bacterium isolated from herbicide-contaminated soil.</title>
        <authorList>
            <person name="Zhang L."/>
            <person name="Jiang J.-D."/>
        </authorList>
    </citation>
    <scope>NUCLEOTIDE SEQUENCE [LARGE SCALE GENOMIC DNA]</scope>
    <source>
        <strain evidence="1 2">TY50</strain>
    </source>
</reference>
<dbReference type="AlphaFoldDB" id="A0A4Q2UNN0"/>
<comment type="caution">
    <text evidence="1">The sequence shown here is derived from an EMBL/GenBank/DDBJ whole genome shotgun (WGS) entry which is preliminary data.</text>
</comment>
<protein>
    <submittedName>
        <fullName evidence="1">DUF4198 domain-containing protein</fullName>
    </submittedName>
</protein>
<evidence type="ECO:0000313" key="1">
    <source>
        <dbReference type="EMBL" id="RYC70936.1"/>
    </source>
</evidence>